<keyword evidence="3" id="KW-1185">Reference proteome</keyword>
<proteinExistence type="predicted"/>
<evidence type="ECO:0000313" key="2">
    <source>
        <dbReference type="EMBL" id="MBB3890383.1"/>
    </source>
</evidence>
<dbReference type="AlphaFoldDB" id="A0A839ZYD0"/>
<comment type="caution">
    <text evidence="2">The sequence shown here is derived from an EMBL/GenBank/DDBJ whole genome shotgun (WGS) entry which is preliminary data.</text>
</comment>
<accession>A0A839ZYD0</accession>
<protein>
    <submittedName>
        <fullName evidence="2">Uncharacterized protein</fullName>
    </submittedName>
</protein>
<gene>
    <name evidence="2" type="ORF">GGQ61_001080</name>
</gene>
<feature type="region of interest" description="Disordered" evidence="1">
    <location>
        <begin position="1"/>
        <end position="27"/>
    </location>
</feature>
<name>A0A839ZYD0_9CAUL</name>
<organism evidence="2 3">
    <name type="scientific">Phenylobacterium haematophilum</name>
    <dbReference type="NCBI Taxonomy" id="98513"/>
    <lineage>
        <taxon>Bacteria</taxon>
        <taxon>Pseudomonadati</taxon>
        <taxon>Pseudomonadota</taxon>
        <taxon>Alphaproteobacteria</taxon>
        <taxon>Caulobacterales</taxon>
        <taxon>Caulobacteraceae</taxon>
        <taxon>Phenylobacterium</taxon>
    </lineage>
</organism>
<sequence>MEFDPPRAGELEGSRIEERRGYHSDMKQHTGEEIRSIMTDMPAELVESLQAAHAEHGITEYEARWWGYLMFARTGAYEGTAYTIKVMGAGGEVTQDFLSYVLAEREGNRRHGLVRKPWPESGFDRVSLS</sequence>
<dbReference type="EMBL" id="JACIDK010000001">
    <property type="protein sequence ID" value="MBB3890383.1"/>
    <property type="molecule type" value="Genomic_DNA"/>
</dbReference>
<dbReference type="Proteomes" id="UP000530564">
    <property type="component" value="Unassembled WGS sequence"/>
</dbReference>
<dbReference type="RefSeq" id="WP_183770406.1">
    <property type="nucleotide sequence ID" value="NZ_JACIDK010000001.1"/>
</dbReference>
<reference evidence="2 3" key="1">
    <citation type="submission" date="2020-08" db="EMBL/GenBank/DDBJ databases">
        <title>Genomic Encyclopedia of Type Strains, Phase IV (KMG-IV): sequencing the most valuable type-strain genomes for metagenomic binning, comparative biology and taxonomic classification.</title>
        <authorList>
            <person name="Goeker M."/>
        </authorList>
    </citation>
    <scope>NUCLEOTIDE SEQUENCE [LARGE SCALE GENOMIC DNA]</scope>
    <source>
        <strain evidence="2 3">DSM 21793</strain>
    </source>
</reference>
<evidence type="ECO:0000313" key="3">
    <source>
        <dbReference type="Proteomes" id="UP000530564"/>
    </source>
</evidence>
<evidence type="ECO:0000256" key="1">
    <source>
        <dbReference type="SAM" id="MobiDB-lite"/>
    </source>
</evidence>